<dbReference type="Pfam" id="PF00017">
    <property type="entry name" value="SH2"/>
    <property type="match status" value="1"/>
</dbReference>
<dbReference type="SUPFAM" id="SSF55550">
    <property type="entry name" value="SH2 domain"/>
    <property type="match status" value="1"/>
</dbReference>
<accession>A0A5N4E0R3</accession>
<dbReference type="InterPro" id="IPR000980">
    <property type="entry name" value="SH2"/>
</dbReference>
<keyword evidence="2" id="KW-0053">Apoptosis</keyword>
<dbReference type="SMART" id="SM00252">
    <property type="entry name" value="SH2"/>
    <property type="match status" value="1"/>
</dbReference>
<dbReference type="GO" id="GO:0006915">
    <property type="term" value="P:apoptotic process"/>
    <property type="evidence" value="ECO:0007669"/>
    <property type="project" value="UniProtKB-KW"/>
</dbReference>
<keyword evidence="8" id="KW-1185">Reference proteome</keyword>
<evidence type="ECO:0000313" key="7">
    <source>
        <dbReference type="EMBL" id="KAB1276962.1"/>
    </source>
</evidence>
<dbReference type="Proteomes" id="UP000299084">
    <property type="component" value="Unassembled WGS sequence"/>
</dbReference>
<dbReference type="PRINTS" id="PR00401">
    <property type="entry name" value="SH2DOMAIN"/>
</dbReference>
<dbReference type="PROSITE" id="PS50001">
    <property type="entry name" value="SH2"/>
    <property type="match status" value="1"/>
</dbReference>
<evidence type="ECO:0000256" key="4">
    <source>
        <dbReference type="PROSITE-ProRule" id="PRU00191"/>
    </source>
</evidence>
<evidence type="ECO:0000256" key="2">
    <source>
        <dbReference type="ARBA" id="ARBA00022703"/>
    </source>
</evidence>
<gene>
    <name evidence="7" type="ORF">Cadr_000005406</name>
</gene>
<protein>
    <submittedName>
        <fullName evidence="7">SH2 domain-containing adapter protein F</fullName>
    </submittedName>
</protein>
<dbReference type="InterPro" id="IPR051846">
    <property type="entry name" value="SH2_domain_adapters"/>
</dbReference>
<evidence type="ECO:0000313" key="8">
    <source>
        <dbReference type="Proteomes" id="UP000299084"/>
    </source>
</evidence>
<dbReference type="EMBL" id="JWIN03000006">
    <property type="protein sequence ID" value="KAB1276962.1"/>
    <property type="molecule type" value="Genomic_DNA"/>
</dbReference>
<feature type="region of interest" description="Disordered" evidence="5">
    <location>
        <begin position="221"/>
        <end position="299"/>
    </location>
</feature>
<name>A0A5N4E0R3_CAMDR</name>
<keyword evidence="1" id="KW-0597">Phosphoprotein</keyword>
<evidence type="ECO:0000256" key="1">
    <source>
        <dbReference type="ARBA" id="ARBA00022553"/>
    </source>
</evidence>
<reference evidence="7 8" key="1">
    <citation type="journal article" date="2019" name="Mol. Ecol. Resour.">
        <title>Improving Illumina assemblies with Hi-C and long reads: an example with the North African dromedary.</title>
        <authorList>
            <person name="Elbers J.P."/>
            <person name="Rogers M.F."/>
            <person name="Perelman P.L."/>
            <person name="Proskuryakova A.A."/>
            <person name="Serdyukova N.A."/>
            <person name="Johnson W.E."/>
            <person name="Horin P."/>
            <person name="Corander J."/>
            <person name="Murphy D."/>
            <person name="Burger P.A."/>
        </authorList>
    </citation>
    <scope>NUCLEOTIDE SEQUENCE [LARGE SCALE GENOMIC DNA]</scope>
    <source>
        <strain evidence="7">Drom800</strain>
        <tissue evidence="7">Blood</tissue>
    </source>
</reference>
<keyword evidence="3 4" id="KW-0727">SH2 domain</keyword>
<dbReference type="CDD" id="cd10392">
    <property type="entry name" value="SH2_SHF"/>
    <property type="match status" value="1"/>
</dbReference>
<dbReference type="FunFam" id="3.30.505.10:FF:000021">
    <property type="entry name" value="Putative SH2 domain-containing adapter protein F"/>
    <property type="match status" value="1"/>
</dbReference>
<dbReference type="AlphaFoldDB" id="A0A5N4E0R3"/>
<comment type="caution">
    <text evidence="7">The sequence shown here is derived from an EMBL/GenBank/DDBJ whole genome shotgun (WGS) entry which is preliminary data.</text>
</comment>
<dbReference type="Gene3D" id="3.30.505.10">
    <property type="entry name" value="SH2 domain"/>
    <property type="match status" value="1"/>
</dbReference>
<sequence length="413" mass="45225">MSLRCLKPAYLTLFPQLAILEDYADPFDVQETGEGPTGASGAPEKVPENDGYMEPYEAQKMMAEIRGSKETTAQPLPLYDTPYEPEEDGASPEGEGASWPRESRLPEDDERPPEEYDQPWEWKKERISKAFAGESLVERACLLGPLSSFLDSGEWEEWTTGATGGPGAGLKGSAGCPVSWLWVLASQPLPLCLCPCLSLFSLLLLAPVDIKVIKDLPWPPPVGQLDSSPSLPDGDRDISGPASPLPEPSLEDSSAQFEGSEKSCLSPGREEKGRLPPRLSAGNPKSVKPLSVEPSSPLGEWTDPALPLENQVWYHGAISRTDAENLLRLCKEASYLVRNSETSKNDFSLSLKSSQGFMHMKLSRTKEHKYVLGQNSPPFSSVPEIVHHYASRKLPIKGAEHMSLLYPVAIRTL</sequence>
<evidence type="ECO:0000256" key="3">
    <source>
        <dbReference type="ARBA" id="ARBA00022999"/>
    </source>
</evidence>
<dbReference type="SUPFAM" id="SSF52374">
    <property type="entry name" value="Nucleotidylyl transferase"/>
    <property type="match status" value="1"/>
</dbReference>
<organism evidence="7 8">
    <name type="scientific">Camelus dromedarius</name>
    <name type="common">Dromedary</name>
    <name type="synonym">Arabian camel</name>
    <dbReference type="NCBI Taxonomy" id="9838"/>
    <lineage>
        <taxon>Eukaryota</taxon>
        <taxon>Metazoa</taxon>
        <taxon>Chordata</taxon>
        <taxon>Craniata</taxon>
        <taxon>Vertebrata</taxon>
        <taxon>Euteleostomi</taxon>
        <taxon>Mammalia</taxon>
        <taxon>Eutheria</taxon>
        <taxon>Laurasiatheria</taxon>
        <taxon>Artiodactyla</taxon>
        <taxon>Tylopoda</taxon>
        <taxon>Camelidae</taxon>
        <taxon>Camelus</taxon>
    </lineage>
</organism>
<dbReference type="GO" id="GO:0001784">
    <property type="term" value="F:phosphotyrosine residue binding"/>
    <property type="evidence" value="ECO:0007669"/>
    <property type="project" value="TreeGrafter"/>
</dbReference>
<proteinExistence type="predicted"/>
<evidence type="ECO:0000256" key="5">
    <source>
        <dbReference type="SAM" id="MobiDB-lite"/>
    </source>
</evidence>
<evidence type="ECO:0000259" key="6">
    <source>
        <dbReference type="PROSITE" id="PS50001"/>
    </source>
</evidence>
<dbReference type="InterPro" id="IPR036860">
    <property type="entry name" value="SH2_dom_sf"/>
</dbReference>
<dbReference type="GO" id="GO:0007165">
    <property type="term" value="P:signal transduction"/>
    <property type="evidence" value="ECO:0007669"/>
    <property type="project" value="UniProtKB-ARBA"/>
</dbReference>
<feature type="region of interest" description="Disordered" evidence="5">
    <location>
        <begin position="28"/>
        <end position="119"/>
    </location>
</feature>
<feature type="compositionally biased region" description="Acidic residues" evidence="5">
    <location>
        <begin position="107"/>
        <end position="118"/>
    </location>
</feature>
<feature type="domain" description="SH2" evidence="6">
    <location>
        <begin position="313"/>
        <end position="408"/>
    </location>
</feature>
<dbReference type="InterPro" id="IPR035044">
    <property type="entry name" value="SHF_SH2"/>
</dbReference>
<dbReference type="PANTHER" id="PTHR15127">
    <property type="entry name" value="HEAVYWEIGHT, ISOFORM A"/>
    <property type="match status" value="1"/>
</dbReference>
<dbReference type="PANTHER" id="PTHR15127:SF28">
    <property type="entry name" value="SH2 DOMAIN-CONTAINING ADAPTER PROTEIN F"/>
    <property type="match status" value="1"/>
</dbReference>